<feature type="domain" description="Polyphosphate kinase C-terminal" evidence="2">
    <location>
        <begin position="170"/>
        <end position="240"/>
    </location>
</feature>
<protein>
    <recommendedName>
        <fullName evidence="4">Polyphosphate kinase C-terminal domain-containing protein</fullName>
    </recommendedName>
</protein>
<feature type="domain" description="Polyphosphate kinase middle" evidence="1">
    <location>
        <begin position="2"/>
        <end position="141"/>
    </location>
</feature>
<dbReference type="Pfam" id="PF02503">
    <property type="entry name" value="PP_kinase"/>
    <property type="match status" value="1"/>
</dbReference>
<dbReference type="GO" id="GO:0008976">
    <property type="term" value="F:polyphosphate kinase activity"/>
    <property type="evidence" value="ECO:0007669"/>
    <property type="project" value="InterPro"/>
</dbReference>
<feature type="non-terminal residue" evidence="3">
    <location>
        <position position="240"/>
    </location>
</feature>
<reference evidence="3" key="1">
    <citation type="submission" date="2018-05" db="EMBL/GenBank/DDBJ databases">
        <authorList>
            <person name="Lanie J.A."/>
            <person name="Ng W.-L."/>
            <person name="Kazmierczak K.M."/>
            <person name="Andrzejewski T.M."/>
            <person name="Davidsen T.M."/>
            <person name="Wayne K.J."/>
            <person name="Tettelin H."/>
            <person name="Glass J.I."/>
            <person name="Rusch D."/>
            <person name="Podicherti R."/>
            <person name="Tsui H.-C.T."/>
            <person name="Winkler M.E."/>
        </authorList>
    </citation>
    <scope>NUCLEOTIDE SEQUENCE</scope>
</reference>
<dbReference type="EMBL" id="UINC01208984">
    <property type="protein sequence ID" value="SVE31790.1"/>
    <property type="molecule type" value="Genomic_DNA"/>
</dbReference>
<evidence type="ECO:0000259" key="1">
    <source>
        <dbReference type="Pfam" id="PF02503"/>
    </source>
</evidence>
<dbReference type="PANTHER" id="PTHR30218:SF0">
    <property type="entry name" value="POLYPHOSPHATE KINASE"/>
    <property type="match status" value="1"/>
</dbReference>
<gene>
    <name evidence="3" type="ORF">METZ01_LOCUS484644</name>
</gene>
<dbReference type="SUPFAM" id="SSF56024">
    <property type="entry name" value="Phospholipase D/nuclease"/>
    <property type="match status" value="1"/>
</dbReference>
<feature type="non-terminal residue" evidence="3">
    <location>
        <position position="1"/>
    </location>
</feature>
<name>A0A383CIA6_9ZZZZ</name>
<dbReference type="Gene3D" id="3.30.870.10">
    <property type="entry name" value="Endonuclease Chain A"/>
    <property type="match status" value="1"/>
</dbReference>
<accession>A0A383CIA6</accession>
<dbReference type="InterPro" id="IPR003414">
    <property type="entry name" value="PP_kinase"/>
</dbReference>
<dbReference type="Pfam" id="PF17941">
    <property type="entry name" value="PP_kinase_C_1"/>
    <property type="match status" value="1"/>
</dbReference>
<dbReference type="InterPro" id="IPR036830">
    <property type="entry name" value="PP_kinase_middle_dom_sf"/>
</dbReference>
<evidence type="ECO:0008006" key="4">
    <source>
        <dbReference type="Google" id="ProtNLM"/>
    </source>
</evidence>
<dbReference type="AlphaFoldDB" id="A0A383CIA6"/>
<dbReference type="GO" id="GO:0009358">
    <property type="term" value="C:polyphosphate kinase complex"/>
    <property type="evidence" value="ECO:0007669"/>
    <property type="project" value="InterPro"/>
</dbReference>
<evidence type="ECO:0000313" key="3">
    <source>
        <dbReference type="EMBL" id="SVE31790.1"/>
    </source>
</evidence>
<dbReference type="InterPro" id="IPR024953">
    <property type="entry name" value="PP_kinase_middle"/>
</dbReference>
<dbReference type="SUPFAM" id="SSF143724">
    <property type="entry name" value="PHP14-like"/>
    <property type="match status" value="1"/>
</dbReference>
<evidence type="ECO:0000259" key="2">
    <source>
        <dbReference type="Pfam" id="PF17941"/>
    </source>
</evidence>
<sequence>GFALALQLHRKGDGELLRAHVPLPKQVDRFIRLPGPAARYVALETCVRLCIHHLFPDFEIGGTGLFRVIRDSEMEVEDEAEDLVLSFEAALRERRRGNVVRLEISSDMPSELQALVVDELDAKAGDVVEVRGLLGLHQLDQLMECGRDDLKFPPHTARFPERVREFGDDCFAAIREKDIIVHHPYESFDVVVQFLEQAASDPQVIAIKQTLYRTTPDSPIIKALVAAAEAGKSVTALIEL</sequence>
<proteinExistence type="predicted"/>
<dbReference type="PANTHER" id="PTHR30218">
    <property type="entry name" value="POLYPHOSPHATE KINASE"/>
    <property type="match status" value="1"/>
</dbReference>
<dbReference type="InterPro" id="IPR041108">
    <property type="entry name" value="PP_kinase_C_1"/>
</dbReference>
<dbReference type="Gene3D" id="3.30.1840.10">
    <property type="entry name" value="Polyphosphate kinase middle domain"/>
    <property type="match status" value="1"/>
</dbReference>
<dbReference type="GO" id="GO:0006799">
    <property type="term" value="P:polyphosphate biosynthetic process"/>
    <property type="evidence" value="ECO:0007669"/>
    <property type="project" value="InterPro"/>
</dbReference>
<organism evidence="3">
    <name type="scientific">marine metagenome</name>
    <dbReference type="NCBI Taxonomy" id="408172"/>
    <lineage>
        <taxon>unclassified sequences</taxon>
        <taxon>metagenomes</taxon>
        <taxon>ecological metagenomes</taxon>
    </lineage>
</organism>